<evidence type="ECO:0000259" key="6">
    <source>
        <dbReference type="PROSITE" id="PS51385"/>
    </source>
</evidence>
<dbReference type="CDD" id="cd01737">
    <property type="entry name" value="LSm16_N"/>
    <property type="match status" value="1"/>
</dbReference>
<dbReference type="Proteomes" id="UP000019118">
    <property type="component" value="Unassembled WGS sequence"/>
</dbReference>
<evidence type="ECO:0000259" key="7">
    <source>
        <dbReference type="PROSITE" id="PS51512"/>
    </source>
</evidence>
<dbReference type="KEGG" id="dpa:109536314"/>
<dbReference type="InterPro" id="IPR025609">
    <property type="entry name" value="Lsm14-like_N"/>
</dbReference>
<dbReference type="GO" id="GO:0003729">
    <property type="term" value="F:mRNA binding"/>
    <property type="evidence" value="ECO:0007669"/>
    <property type="project" value="InterPro"/>
</dbReference>
<dbReference type="RefSeq" id="XP_019758038.1">
    <property type="nucleotide sequence ID" value="XM_019902479.2"/>
</dbReference>
<feature type="region of interest" description="Disordered" evidence="5">
    <location>
        <begin position="73"/>
        <end position="127"/>
    </location>
</feature>
<evidence type="ECO:0000256" key="5">
    <source>
        <dbReference type="SAM" id="MobiDB-lite"/>
    </source>
</evidence>
<dbReference type="SMART" id="SM01199">
    <property type="entry name" value="FDF"/>
    <property type="match status" value="1"/>
</dbReference>
<feature type="domain" description="YjeF N-terminal" evidence="6">
    <location>
        <begin position="239"/>
        <end position="435"/>
    </location>
</feature>
<evidence type="ECO:0000313" key="9">
    <source>
        <dbReference type="Proteomes" id="UP000019118"/>
    </source>
</evidence>
<organism evidence="8 9">
    <name type="scientific">Dendroctonus ponderosae</name>
    <name type="common">Mountain pine beetle</name>
    <dbReference type="NCBI Taxonomy" id="77166"/>
    <lineage>
        <taxon>Eukaryota</taxon>
        <taxon>Metazoa</taxon>
        <taxon>Ecdysozoa</taxon>
        <taxon>Arthropoda</taxon>
        <taxon>Hexapoda</taxon>
        <taxon>Insecta</taxon>
        <taxon>Pterygota</taxon>
        <taxon>Neoptera</taxon>
        <taxon>Endopterygota</taxon>
        <taxon>Coleoptera</taxon>
        <taxon>Polyphaga</taxon>
        <taxon>Cucujiformia</taxon>
        <taxon>Curculionidae</taxon>
        <taxon>Scolytinae</taxon>
        <taxon>Dendroctonus</taxon>
    </lineage>
</organism>
<dbReference type="Pfam" id="PF09532">
    <property type="entry name" value="FDF"/>
    <property type="match status" value="1"/>
</dbReference>
<dbReference type="RefSeq" id="XP_048523719.1">
    <property type="nucleotide sequence ID" value="XM_048667762.1"/>
</dbReference>
<dbReference type="PANTHER" id="PTHR13612:SF0">
    <property type="entry name" value="ENHANCER OF MRNA-DECAPPING PROTEIN 3"/>
    <property type="match status" value="1"/>
</dbReference>
<dbReference type="PANTHER" id="PTHR13612">
    <property type="entry name" value="ENHANCER OF MRNA-DECAPPING PROTEIN 3"/>
    <property type="match status" value="1"/>
</dbReference>
<evidence type="ECO:0000256" key="4">
    <source>
        <dbReference type="ARBA" id="ARBA00022490"/>
    </source>
</evidence>
<reference evidence="9" key="1">
    <citation type="journal article" date="2013" name="Genome Biol.">
        <title>Draft genome of the mountain pine beetle, Dendroctonus ponderosae Hopkins, a major forest pest.</title>
        <authorList>
            <person name="Keeling C.I."/>
            <person name="Yuen M.M."/>
            <person name="Liao N.Y."/>
            <person name="Docking T.R."/>
            <person name="Chan S.K."/>
            <person name="Taylor G.A."/>
            <person name="Palmquist D.L."/>
            <person name="Jackman S.D."/>
            <person name="Nguyen A."/>
            <person name="Li M."/>
            <person name="Henderson H."/>
            <person name="Janes J.K."/>
            <person name="Zhao Y."/>
            <person name="Pandoh P."/>
            <person name="Moore R."/>
            <person name="Sperling F.A."/>
            <person name="Huber D.P."/>
            <person name="Birol I."/>
            <person name="Jones S.J."/>
            <person name="Bohlmann J."/>
        </authorList>
    </citation>
    <scope>NUCLEOTIDE SEQUENCE</scope>
</reference>
<evidence type="ECO:0000256" key="1">
    <source>
        <dbReference type="ARBA" id="ARBA00004201"/>
    </source>
</evidence>
<dbReference type="GO" id="GO:0031087">
    <property type="term" value="P:deadenylation-independent decapping of nuclear-transcribed mRNA"/>
    <property type="evidence" value="ECO:0007669"/>
    <property type="project" value="InterPro"/>
</dbReference>
<comment type="subcellular location">
    <subcellularLocation>
        <location evidence="1">Cytoplasm</location>
        <location evidence="1">P-body</location>
    </subcellularLocation>
</comment>
<feature type="domain" description="DFDF" evidence="7">
    <location>
        <begin position="153"/>
        <end position="189"/>
    </location>
</feature>
<dbReference type="EnsemblMetazoa" id="XM_019902479.1">
    <property type="protein sequence ID" value="XP_019758038.1"/>
    <property type="gene ID" value="LOC109536314"/>
</dbReference>
<dbReference type="EnsemblMetazoa" id="XM_019902480.1">
    <property type="protein sequence ID" value="XP_019758039.1"/>
    <property type="gene ID" value="LOC109536314"/>
</dbReference>
<dbReference type="GO" id="GO:0000932">
    <property type="term" value="C:P-body"/>
    <property type="evidence" value="ECO:0007669"/>
    <property type="project" value="UniProtKB-SubCell"/>
</dbReference>
<dbReference type="RefSeq" id="XP_019758039.1">
    <property type="nucleotide sequence ID" value="XM_019902480.2"/>
</dbReference>
<name>A0AAR5PAD4_DENPD</name>
<evidence type="ECO:0000256" key="2">
    <source>
        <dbReference type="ARBA" id="ARBA00006610"/>
    </source>
</evidence>
<dbReference type="CTD" id="80153"/>
<dbReference type="InterPro" id="IPR019050">
    <property type="entry name" value="FDF_dom"/>
</dbReference>
<dbReference type="InterPro" id="IPR025762">
    <property type="entry name" value="DFDF"/>
</dbReference>
<dbReference type="GO" id="GO:0033962">
    <property type="term" value="P:P-body assembly"/>
    <property type="evidence" value="ECO:0007669"/>
    <property type="project" value="TreeGrafter"/>
</dbReference>
<dbReference type="AlphaFoldDB" id="A0AAR5PAD4"/>
<dbReference type="InterPro" id="IPR034107">
    <property type="entry name" value="Lsm16_N"/>
</dbReference>
<evidence type="ECO:0000256" key="3">
    <source>
        <dbReference type="ARBA" id="ARBA00015797"/>
    </source>
</evidence>
<dbReference type="Gene3D" id="3.40.50.10260">
    <property type="entry name" value="YjeF N-terminal domain"/>
    <property type="match status" value="1"/>
</dbReference>
<dbReference type="SMART" id="SM01271">
    <property type="entry name" value="LSM14"/>
    <property type="match status" value="1"/>
</dbReference>
<accession>A0AAR5PAD4</accession>
<feature type="compositionally biased region" description="Basic and acidic residues" evidence="5">
    <location>
        <begin position="109"/>
        <end position="121"/>
    </location>
</feature>
<dbReference type="SUPFAM" id="SSF64153">
    <property type="entry name" value="YjeF N-terminal domain-like"/>
    <property type="match status" value="1"/>
</dbReference>
<proteinExistence type="inferred from homology"/>
<dbReference type="InterPro" id="IPR036652">
    <property type="entry name" value="YjeF_N_dom_sf"/>
</dbReference>
<dbReference type="Pfam" id="PF03853">
    <property type="entry name" value="YjeF_N"/>
    <property type="match status" value="1"/>
</dbReference>
<evidence type="ECO:0000313" key="8">
    <source>
        <dbReference type="EnsemblMetazoa" id="XP_019758039.1"/>
    </source>
</evidence>
<comment type="similarity">
    <text evidence="2">Belongs to the EDC3 family.</text>
</comment>
<protein>
    <recommendedName>
        <fullName evidence="3">Enhancer of mRNA-decapping protein 3</fullName>
    </recommendedName>
</protein>
<reference evidence="8" key="2">
    <citation type="submission" date="2024-08" db="UniProtKB">
        <authorList>
            <consortium name="EnsemblMetazoa"/>
        </authorList>
    </citation>
    <scope>IDENTIFICATION</scope>
</reference>
<dbReference type="GeneID" id="109536314"/>
<dbReference type="PROSITE" id="PS51512">
    <property type="entry name" value="DFDF"/>
    <property type="match status" value="1"/>
</dbReference>
<dbReference type="Gene3D" id="2.30.30.100">
    <property type="match status" value="1"/>
</dbReference>
<keyword evidence="9" id="KW-1185">Reference proteome</keyword>
<keyword evidence="4" id="KW-0963">Cytoplasm</keyword>
<dbReference type="InterPro" id="IPR004443">
    <property type="entry name" value="YjeF_N_dom"/>
</dbReference>
<feature type="compositionally biased region" description="Polar residues" evidence="5">
    <location>
        <begin position="88"/>
        <end position="105"/>
    </location>
</feature>
<sequence length="457" mass="50093">MAQWVGKMVSIKCTDDLGIYQGEISDATSTKITLQKAFCDGFPCADGPVQIRAVDIVDIKFIEKPAKDEQENSIVTIAKPVPKRAGRSHSTSEASGSKQSQNGVPSRSKPIEIEPNKKSEDSLNFSYNKNTPIRKGVKGGKQWVKGSKDEECFGAPLDHKIKGEFDFEKNLALFDKQAIWEKLNSSRPDAVRNVENRKNYRHDENVLPNHPTSIRQIIVPLAEIQEYVTDDGLIIPCISRNLRRKLFDFAEKAGLTWDKRVELFGTAAAEIAIQLLGGGHRLNPNNKHQIPTVVVLCGPHKQGAAGINAARQLASHGVRTIVFCPFLEAVAIKKELSLYMLTRNRTISSVPELPATTDLIICALSDDSDSPKSNSLLVEWADKNTAPVLVLDPPPSGTPGLSAKISLVPVLPLSYSSDNGKLYLANLGFPVDIFKEAGIKYRSPFGAKNTIPLHPSE</sequence>
<dbReference type="PROSITE" id="PS51385">
    <property type="entry name" value="YJEF_N"/>
    <property type="match status" value="1"/>
</dbReference>